<dbReference type="EMBL" id="LZMS01000040">
    <property type="protein sequence ID" value="OBX64723.1"/>
    <property type="molecule type" value="Genomic_DNA"/>
</dbReference>
<evidence type="ECO:0000313" key="1">
    <source>
        <dbReference type="EMBL" id="OBX64723.1"/>
    </source>
</evidence>
<reference evidence="1 2" key="1">
    <citation type="submission" date="2016-06" db="EMBL/GenBank/DDBJ databases">
        <title>Draft genome of Moraxella lacunata CCUG 57757A.</title>
        <authorList>
            <person name="Salva-Serra F."/>
            <person name="Engstrom-Jakobsson H."/>
            <person name="Thorell K."/>
            <person name="Gonzales-Siles L."/>
            <person name="Karlsson R."/>
            <person name="Boulund F."/>
            <person name="Engstrand L."/>
            <person name="Kristiansson E."/>
            <person name="Moore E."/>
        </authorList>
    </citation>
    <scope>NUCLEOTIDE SEQUENCE [LARGE SCALE GENOMIC DNA]</scope>
    <source>
        <strain evidence="1 2">CCUG 57757A</strain>
    </source>
</reference>
<evidence type="ECO:0000313" key="2">
    <source>
        <dbReference type="Proteomes" id="UP000092607"/>
    </source>
</evidence>
<comment type="caution">
    <text evidence="1">The sequence shown here is derived from an EMBL/GenBank/DDBJ whole genome shotgun (WGS) entry which is preliminary data.</text>
</comment>
<dbReference type="RefSeq" id="WP_065255183.1">
    <property type="nucleotide sequence ID" value="NZ_JARDJM010000006.1"/>
</dbReference>
<sequence>MRTMTKHKLNTALHKTFGELSELLDCPNEIIINPDDPEQVVISDDLQKSSFKLGILAGFTITKQSLRQQFNIN</sequence>
<dbReference type="AlphaFoldDB" id="A0A1B8Q525"/>
<name>A0A1B8Q525_MORLA</name>
<dbReference type="Proteomes" id="UP000092607">
    <property type="component" value="Unassembled WGS sequence"/>
</dbReference>
<organism evidence="1 2">
    <name type="scientific">Moraxella lacunata</name>
    <dbReference type="NCBI Taxonomy" id="477"/>
    <lineage>
        <taxon>Bacteria</taxon>
        <taxon>Pseudomonadati</taxon>
        <taxon>Pseudomonadota</taxon>
        <taxon>Gammaproteobacteria</taxon>
        <taxon>Moraxellales</taxon>
        <taxon>Moraxellaceae</taxon>
        <taxon>Moraxella</taxon>
    </lineage>
</organism>
<protein>
    <submittedName>
        <fullName evidence="1">Uncharacterized protein</fullName>
    </submittedName>
</protein>
<proteinExistence type="predicted"/>
<gene>
    <name evidence="1" type="ORF">A9309_04250</name>
</gene>
<accession>A0A1B8Q525</accession>